<keyword evidence="4" id="KW-1185">Reference proteome</keyword>
<feature type="coiled-coil region" evidence="1">
    <location>
        <begin position="203"/>
        <end position="237"/>
    </location>
</feature>
<comment type="caution">
    <text evidence="3">The sequence shown here is derived from an EMBL/GenBank/DDBJ whole genome shotgun (WGS) entry which is preliminary data.</text>
</comment>
<gene>
    <name evidence="3" type="ORF">ACFPZN_19330</name>
</gene>
<evidence type="ECO:0000313" key="4">
    <source>
        <dbReference type="Proteomes" id="UP001596074"/>
    </source>
</evidence>
<dbReference type="RefSeq" id="WP_378283405.1">
    <property type="nucleotide sequence ID" value="NZ_JBHSON010000025.1"/>
</dbReference>
<feature type="region of interest" description="Disordered" evidence="2">
    <location>
        <begin position="1"/>
        <end position="72"/>
    </location>
</feature>
<name>A0ABW1A3V2_9ACTN</name>
<accession>A0ABW1A3V2</accession>
<evidence type="ECO:0000313" key="3">
    <source>
        <dbReference type="EMBL" id="MFC5747785.1"/>
    </source>
</evidence>
<feature type="region of interest" description="Disordered" evidence="2">
    <location>
        <begin position="381"/>
        <end position="415"/>
    </location>
</feature>
<evidence type="ECO:0000256" key="2">
    <source>
        <dbReference type="SAM" id="MobiDB-lite"/>
    </source>
</evidence>
<keyword evidence="1" id="KW-0175">Coiled coil</keyword>
<protein>
    <recommendedName>
        <fullName evidence="5">Chromosome segregation ATPase</fullName>
    </recommendedName>
</protein>
<dbReference type="Proteomes" id="UP001596074">
    <property type="component" value="Unassembled WGS sequence"/>
</dbReference>
<reference evidence="4" key="1">
    <citation type="journal article" date="2019" name="Int. J. Syst. Evol. Microbiol.">
        <title>The Global Catalogue of Microorganisms (GCM) 10K type strain sequencing project: providing services to taxonomists for standard genome sequencing and annotation.</title>
        <authorList>
            <consortium name="The Broad Institute Genomics Platform"/>
            <consortium name="The Broad Institute Genome Sequencing Center for Infectious Disease"/>
            <person name="Wu L."/>
            <person name="Ma J."/>
        </authorList>
    </citation>
    <scope>NUCLEOTIDE SEQUENCE [LARGE SCALE GENOMIC DNA]</scope>
    <source>
        <strain evidence="4">KCTC 42087</strain>
    </source>
</reference>
<dbReference type="EMBL" id="JBHSON010000025">
    <property type="protein sequence ID" value="MFC5747785.1"/>
    <property type="molecule type" value="Genomic_DNA"/>
</dbReference>
<proteinExistence type="predicted"/>
<evidence type="ECO:0008006" key="5">
    <source>
        <dbReference type="Google" id="ProtNLM"/>
    </source>
</evidence>
<evidence type="ECO:0000256" key="1">
    <source>
        <dbReference type="SAM" id="Coils"/>
    </source>
</evidence>
<organism evidence="3 4">
    <name type="scientific">Actinomadura rugatobispora</name>
    <dbReference type="NCBI Taxonomy" id="1994"/>
    <lineage>
        <taxon>Bacteria</taxon>
        <taxon>Bacillati</taxon>
        <taxon>Actinomycetota</taxon>
        <taxon>Actinomycetes</taxon>
        <taxon>Streptosporangiales</taxon>
        <taxon>Thermomonosporaceae</taxon>
        <taxon>Actinomadura</taxon>
    </lineage>
</organism>
<sequence>MPLPTLAPGSSRPEPAPSPSDAGLGRAGPAAGDPDDTHRDLPILGFEQQNVRATVTDLETTRSRETAPTPIDTCRLPGEETVAFRFRPCATCGRPVQQPLDGSHAVRYCQDNGGACSDEAQRWRERGHDPSSLTGQVAWVGEMVDRLQTMTERLAGSLSSELSVAGVERQVSSARAEAAMQVAIAQEERDASQRHVETAWRETNSARARAENAERDAAAARAEAEKAVADRDAAVREAVQAKESAEQAGAARLAAESERDHVRGREGELLAALENARSELVSLHARLSESETIVEGQRIEAAAAHRASEDLRSQIREAETKRGHAVADRDQMQARLHEFEQHNWQLSHTVDELRAAVSALTGERDAARAEAERARRRVDALVQLNTPRDGARPPTEQEPPTGLHRLNGMRLPHAG</sequence>